<keyword evidence="10 17" id="KW-0249">Electron transport</keyword>
<evidence type="ECO:0000256" key="15">
    <source>
        <dbReference type="ARBA" id="ARBA00023136"/>
    </source>
</evidence>
<comment type="similarity">
    <text evidence="3 17">Belongs to the complex I subunit 4 family.</text>
</comment>
<feature type="transmembrane region" description="Helical" evidence="17">
    <location>
        <begin position="7"/>
        <end position="34"/>
    </location>
</feature>
<feature type="transmembrane region" description="Helical" evidence="17">
    <location>
        <begin position="240"/>
        <end position="262"/>
    </location>
</feature>
<dbReference type="AlphaFoldDB" id="S4T041"/>
<feature type="transmembrane region" description="Helical" evidence="17">
    <location>
        <begin position="54"/>
        <end position="73"/>
    </location>
</feature>
<evidence type="ECO:0000256" key="9">
    <source>
        <dbReference type="ARBA" id="ARBA00022967"/>
    </source>
</evidence>
<feature type="domain" description="NADH:ubiquinone oxidoreductase chain 4 N-terminal" evidence="19">
    <location>
        <begin position="2"/>
        <end position="99"/>
    </location>
</feature>
<evidence type="ECO:0000256" key="12">
    <source>
        <dbReference type="ARBA" id="ARBA00023027"/>
    </source>
</evidence>
<dbReference type="GO" id="GO:0042773">
    <property type="term" value="P:ATP synthesis coupled electron transport"/>
    <property type="evidence" value="ECO:0007669"/>
    <property type="project" value="InterPro"/>
</dbReference>
<name>S4T041_BRALC</name>
<sequence length="443" mass="49627">MYIVFLFFLGFMYLVSNWGMVYFLGVIMCMFLLKEMNFELTEIHMVSSFLGGDLLSMMLVFLSVFLCLLMVGASIKIMVSPSGGVYMMLLMSLCALLVMVFSVVDMLGFYFVFEAVLIPTFLLVLGWGYQPERLSAGLYLMFYTLFASLPLLLLMLILSNETKMSLMIFDEYLMLYDGYFMCLIGFGAFLIKVPMFFVHLWLPKAHVEAPVAGSMILAGVLLKMGGYGLIRFLVLYYNTIIIFKSMVISLSLVGCVVVSVVCMRQIDMKSLIAYSSVVHMGLLLCGIFSDSMVGLCGSVVIMIGHGLCSSGLFYLGNILYSRIGSRSVIINKGMMILFPNLSLIWFFLISSNMAAPTSLNLLGEIELIGSVVGWSKWSMLFLLMTSFLSGVYCVYLYSSINHGRSSNSSSVMSEVYTLEYMIGLTHWIPVNLLFLKSMLFIMN</sequence>
<dbReference type="CTD" id="4538"/>
<dbReference type="Pfam" id="PF00361">
    <property type="entry name" value="Proton_antipo_M"/>
    <property type="match status" value="1"/>
</dbReference>
<evidence type="ECO:0000256" key="5">
    <source>
        <dbReference type="ARBA" id="ARBA00021006"/>
    </source>
</evidence>
<dbReference type="InterPro" id="IPR000260">
    <property type="entry name" value="NADH4_N"/>
</dbReference>
<dbReference type="GO" id="GO:0048039">
    <property type="term" value="F:ubiquinone binding"/>
    <property type="evidence" value="ECO:0007669"/>
    <property type="project" value="TreeGrafter"/>
</dbReference>
<comment type="function">
    <text evidence="1">Core subunit of the mitochondrial membrane respiratory chain NADH dehydrogenase (Complex I) that is believed to belong to the minimal assembly required for catalysis. Complex I functions in the transfer of electrons from NADH to the respiratory chain. The immediate electron acceptor for the enzyme is believed to be ubiquinone.</text>
</comment>
<evidence type="ECO:0000256" key="6">
    <source>
        <dbReference type="ARBA" id="ARBA00022448"/>
    </source>
</evidence>
<keyword evidence="14 17" id="KW-0496">Mitochondrion</keyword>
<dbReference type="InterPro" id="IPR001750">
    <property type="entry name" value="ND/Mrp_TM"/>
</dbReference>
<feature type="transmembrane region" description="Helical" evidence="17">
    <location>
        <begin position="271"/>
        <end position="289"/>
    </location>
</feature>
<evidence type="ECO:0000256" key="14">
    <source>
        <dbReference type="ARBA" id="ARBA00023128"/>
    </source>
</evidence>
<evidence type="ECO:0000313" key="20">
    <source>
        <dbReference type="EMBL" id="AFR77046.1"/>
    </source>
</evidence>
<feature type="transmembrane region" description="Helical" evidence="17">
    <location>
        <begin position="110"/>
        <end position="129"/>
    </location>
</feature>
<evidence type="ECO:0000256" key="2">
    <source>
        <dbReference type="ARBA" id="ARBA00004225"/>
    </source>
</evidence>
<keyword evidence="6 17" id="KW-0813">Transport</keyword>
<evidence type="ECO:0000256" key="11">
    <source>
        <dbReference type="ARBA" id="ARBA00022989"/>
    </source>
</evidence>
<evidence type="ECO:0000256" key="3">
    <source>
        <dbReference type="ARBA" id="ARBA00009025"/>
    </source>
</evidence>
<dbReference type="GeneID" id="16488866"/>
<protein>
    <recommendedName>
        <fullName evidence="5 17">NADH-ubiquinone oxidoreductase chain 4</fullName>
        <ecNumber evidence="4 17">7.1.1.2</ecNumber>
    </recommendedName>
</protein>
<feature type="transmembrane region" description="Helical" evidence="17">
    <location>
        <begin position="336"/>
        <end position="357"/>
    </location>
</feature>
<dbReference type="RefSeq" id="YP_008378749.1">
    <property type="nucleotide sequence ID" value="NC_021934.1"/>
</dbReference>
<proteinExistence type="inferred from homology"/>
<feature type="transmembrane region" description="Helical" evidence="17">
    <location>
        <begin position="136"/>
        <end position="158"/>
    </location>
</feature>
<keyword evidence="9" id="KW-1278">Translocase</keyword>
<keyword evidence="7 17" id="KW-0679">Respiratory chain</keyword>
<dbReference type="PANTHER" id="PTHR43507">
    <property type="entry name" value="NADH-UBIQUINONE OXIDOREDUCTASE CHAIN 4"/>
    <property type="match status" value="1"/>
</dbReference>
<dbReference type="EC" id="7.1.1.2" evidence="4 17"/>
<feature type="transmembrane region" description="Helical" evidence="17">
    <location>
        <begin position="85"/>
        <end position="104"/>
    </location>
</feature>
<evidence type="ECO:0000256" key="1">
    <source>
        <dbReference type="ARBA" id="ARBA00003257"/>
    </source>
</evidence>
<evidence type="ECO:0000256" key="17">
    <source>
        <dbReference type="RuleBase" id="RU003297"/>
    </source>
</evidence>
<evidence type="ECO:0000259" key="18">
    <source>
        <dbReference type="Pfam" id="PF00361"/>
    </source>
</evidence>
<dbReference type="GO" id="GO:0031966">
    <property type="term" value="C:mitochondrial membrane"/>
    <property type="evidence" value="ECO:0007669"/>
    <property type="project" value="UniProtKB-SubCell"/>
</dbReference>
<keyword evidence="11 17" id="KW-1133">Transmembrane helix</keyword>
<dbReference type="InterPro" id="IPR003918">
    <property type="entry name" value="NADH_UbQ_OxRdtase"/>
</dbReference>
<gene>
    <name evidence="20" type="primary">ND4</name>
</gene>
<comment type="function">
    <text evidence="17">Core subunit of the mitochondrial membrane respiratory chain NADH dehydrogenase (Complex I) which catalyzes electron transfer from NADH through the respiratory chain, using ubiquinone as an electron acceptor. Essential for the catalytic activity and assembly of complex I.</text>
</comment>
<accession>S4T041</accession>
<dbReference type="GO" id="GO:0003954">
    <property type="term" value="F:NADH dehydrogenase activity"/>
    <property type="evidence" value="ECO:0007669"/>
    <property type="project" value="TreeGrafter"/>
</dbReference>
<feature type="transmembrane region" description="Helical" evidence="17">
    <location>
        <begin position="418"/>
        <end position="442"/>
    </location>
</feature>
<feature type="transmembrane region" description="Helical" evidence="17">
    <location>
        <begin position="295"/>
        <end position="315"/>
    </location>
</feature>
<feature type="transmembrane region" description="Helical" evidence="17">
    <location>
        <begin position="214"/>
        <end position="234"/>
    </location>
</feature>
<keyword evidence="8 17" id="KW-0812">Transmembrane</keyword>
<comment type="subcellular location">
    <subcellularLocation>
        <location evidence="2 17">Mitochondrion membrane</location>
        <topology evidence="2 17">Multi-pass membrane protein</topology>
    </subcellularLocation>
</comment>
<comment type="catalytic activity">
    <reaction evidence="16 17">
        <text>a ubiquinone + NADH + 5 H(+)(in) = a ubiquinol + NAD(+) + 4 H(+)(out)</text>
        <dbReference type="Rhea" id="RHEA:29091"/>
        <dbReference type="Rhea" id="RHEA-COMP:9565"/>
        <dbReference type="Rhea" id="RHEA-COMP:9566"/>
        <dbReference type="ChEBI" id="CHEBI:15378"/>
        <dbReference type="ChEBI" id="CHEBI:16389"/>
        <dbReference type="ChEBI" id="CHEBI:17976"/>
        <dbReference type="ChEBI" id="CHEBI:57540"/>
        <dbReference type="ChEBI" id="CHEBI:57945"/>
        <dbReference type="EC" id="7.1.1.2"/>
    </reaction>
</comment>
<reference evidence="20" key="1">
    <citation type="journal article" date="2013" name="PLoS ONE">
        <title>Arthropod phylogenetics in light of three novel millipede (myriapoda: diplopoda) mitochondrial genomes with comments on the appropriateness of mitochondrial genome sequence data for inferring deep level relationships.</title>
        <authorList>
            <person name="Brewer M.S."/>
            <person name="Swafford L."/>
            <person name="Spruill C.L."/>
            <person name="Bond J.E."/>
        </authorList>
    </citation>
    <scope>NUCLEOTIDE SEQUENCE</scope>
</reference>
<evidence type="ECO:0000256" key="16">
    <source>
        <dbReference type="ARBA" id="ARBA00049551"/>
    </source>
</evidence>
<evidence type="ECO:0000256" key="4">
    <source>
        <dbReference type="ARBA" id="ARBA00012944"/>
    </source>
</evidence>
<feature type="transmembrane region" description="Helical" evidence="17">
    <location>
        <begin position="178"/>
        <end position="202"/>
    </location>
</feature>
<keyword evidence="15 17" id="KW-0472">Membrane</keyword>
<evidence type="ECO:0000256" key="8">
    <source>
        <dbReference type="ARBA" id="ARBA00022692"/>
    </source>
</evidence>
<evidence type="ECO:0000259" key="19">
    <source>
        <dbReference type="Pfam" id="PF01059"/>
    </source>
</evidence>
<feature type="domain" description="NADH:quinone oxidoreductase/Mrp antiporter transmembrane" evidence="18">
    <location>
        <begin position="105"/>
        <end position="389"/>
    </location>
</feature>
<evidence type="ECO:0000256" key="10">
    <source>
        <dbReference type="ARBA" id="ARBA00022982"/>
    </source>
</evidence>
<dbReference type="GO" id="GO:0008137">
    <property type="term" value="F:NADH dehydrogenase (ubiquinone) activity"/>
    <property type="evidence" value="ECO:0007669"/>
    <property type="project" value="UniProtKB-UniRule"/>
</dbReference>
<dbReference type="Pfam" id="PF01059">
    <property type="entry name" value="Oxidored_q5_N"/>
    <property type="match status" value="1"/>
</dbReference>
<feature type="transmembrane region" description="Helical" evidence="17">
    <location>
        <begin position="377"/>
        <end position="397"/>
    </location>
</feature>
<evidence type="ECO:0000256" key="7">
    <source>
        <dbReference type="ARBA" id="ARBA00022660"/>
    </source>
</evidence>
<dbReference type="EMBL" id="JX437064">
    <property type="protein sequence ID" value="AFR77046.1"/>
    <property type="molecule type" value="Genomic_DNA"/>
</dbReference>
<dbReference type="PRINTS" id="PR01437">
    <property type="entry name" value="NUOXDRDTASE4"/>
</dbReference>
<geneLocation type="mitochondrion" evidence="20"/>
<organism evidence="20">
    <name type="scientific">Brachycybe lecontii</name>
    <name type="common">Millipede</name>
    <dbReference type="NCBI Taxonomy" id="1176341"/>
    <lineage>
        <taxon>Eukaryota</taxon>
        <taxon>Metazoa</taxon>
        <taxon>Ecdysozoa</taxon>
        <taxon>Arthropoda</taxon>
        <taxon>Myriapoda</taxon>
        <taxon>Diplopoda</taxon>
        <taxon>Helminthomorpha</taxon>
        <taxon>Playtdesmida</taxon>
        <taxon>Andrognathidae</taxon>
        <taxon>Brachycybe</taxon>
    </lineage>
</organism>
<keyword evidence="13 17" id="KW-0830">Ubiquinone</keyword>
<keyword evidence="12 17" id="KW-0520">NAD</keyword>
<evidence type="ECO:0000256" key="13">
    <source>
        <dbReference type="ARBA" id="ARBA00023075"/>
    </source>
</evidence>
<dbReference type="GO" id="GO:0015990">
    <property type="term" value="P:electron transport coupled proton transport"/>
    <property type="evidence" value="ECO:0007669"/>
    <property type="project" value="TreeGrafter"/>
</dbReference>
<dbReference type="PANTHER" id="PTHR43507:SF20">
    <property type="entry name" value="NADH-UBIQUINONE OXIDOREDUCTASE CHAIN 4"/>
    <property type="match status" value="1"/>
</dbReference>